<dbReference type="Pfam" id="PF00456">
    <property type="entry name" value="Transketolase_N"/>
    <property type="match status" value="1"/>
</dbReference>
<accession>A0AA36I9I6</accession>
<comment type="catalytic activity">
    <reaction evidence="9">
        <text>D-sedoheptulose 7-phosphate + D-glyceraldehyde 3-phosphate = aldehydo-D-ribose 5-phosphate + D-xylulose 5-phosphate</text>
        <dbReference type="Rhea" id="RHEA:10508"/>
        <dbReference type="ChEBI" id="CHEBI:57483"/>
        <dbReference type="ChEBI" id="CHEBI:57737"/>
        <dbReference type="ChEBI" id="CHEBI:58273"/>
        <dbReference type="ChEBI" id="CHEBI:59776"/>
        <dbReference type="EC" id="2.2.1.1"/>
    </reaction>
</comment>
<dbReference type="Gene3D" id="3.40.50.970">
    <property type="match status" value="3"/>
</dbReference>
<evidence type="ECO:0000313" key="12">
    <source>
        <dbReference type="Proteomes" id="UP001178507"/>
    </source>
</evidence>
<keyword evidence="6" id="KW-0479">Metal-binding</keyword>
<keyword evidence="5" id="KW-0808">Transferase</keyword>
<dbReference type="GO" id="GO:0006098">
    <property type="term" value="P:pentose-phosphate shunt"/>
    <property type="evidence" value="ECO:0007669"/>
    <property type="project" value="TreeGrafter"/>
</dbReference>
<protein>
    <recommendedName>
        <fullName evidence="10">Transketolase-like pyrimidine-binding domain-containing protein</fullName>
    </recommendedName>
</protein>
<keyword evidence="12" id="KW-1185">Reference proteome</keyword>
<comment type="cofactor">
    <cofactor evidence="2">
        <name>Mg(2+)</name>
        <dbReference type="ChEBI" id="CHEBI:18420"/>
    </cofactor>
</comment>
<dbReference type="PANTHER" id="PTHR43522:SF2">
    <property type="entry name" value="TRANSKETOLASE 1-RELATED"/>
    <property type="match status" value="1"/>
</dbReference>
<evidence type="ECO:0000256" key="8">
    <source>
        <dbReference type="ARBA" id="ARBA00023052"/>
    </source>
</evidence>
<comment type="cofactor">
    <cofactor evidence="3">
        <name>thiamine diphosphate</name>
        <dbReference type="ChEBI" id="CHEBI:58937"/>
    </cofactor>
</comment>
<comment type="cofactor">
    <cofactor evidence="1">
        <name>Co(2+)</name>
        <dbReference type="ChEBI" id="CHEBI:48828"/>
    </cofactor>
</comment>
<dbReference type="InterPro" id="IPR055152">
    <property type="entry name" value="Transketolase-like_C_2"/>
</dbReference>
<evidence type="ECO:0000256" key="5">
    <source>
        <dbReference type="ARBA" id="ARBA00022679"/>
    </source>
</evidence>
<dbReference type="Pfam" id="PF22613">
    <property type="entry name" value="Transketolase_C_1"/>
    <property type="match status" value="1"/>
</dbReference>
<dbReference type="GO" id="GO:0046872">
    <property type="term" value="F:metal ion binding"/>
    <property type="evidence" value="ECO:0007669"/>
    <property type="project" value="UniProtKB-KW"/>
</dbReference>
<feature type="domain" description="Transketolase-like pyrimidine-binding" evidence="10">
    <location>
        <begin position="450"/>
        <end position="661"/>
    </location>
</feature>
<dbReference type="InterPro" id="IPR033247">
    <property type="entry name" value="Transketolase_fam"/>
</dbReference>
<dbReference type="InterPro" id="IPR005475">
    <property type="entry name" value="Transketolase-like_Pyr-bd"/>
</dbReference>
<dbReference type="SUPFAM" id="SSF52518">
    <property type="entry name" value="Thiamin diphosphate-binding fold (THDP-binding)"/>
    <property type="match status" value="2"/>
</dbReference>
<evidence type="ECO:0000256" key="6">
    <source>
        <dbReference type="ARBA" id="ARBA00022723"/>
    </source>
</evidence>
<dbReference type="CDD" id="cd07033">
    <property type="entry name" value="TPP_PYR_DXS_TK_like"/>
    <property type="match status" value="1"/>
</dbReference>
<dbReference type="CDD" id="cd02012">
    <property type="entry name" value="TPP_TK"/>
    <property type="match status" value="1"/>
</dbReference>
<dbReference type="FunFam" id="3.40.50.970:FF:000004">
    <property type="entry name" value="Transketolase"/>
    <property type="match status" value="1"/>
</dbReference>
<evidence type="ECO:0000256" key="2">
    <source>
        <dbReference type="ARBA" id="ARBA00001946"/>
    </source>
</evidence>
<proteinExistence type="inferred from homology"/>
<name>A0AA36I9I6_9DINO</name>
<dbReference type="InterPro" id="IPR029061">
    <property type="entry name" value="THDP-binding"/>
</dbReference>
<dbReference type="InterPro" id="IPR009014">
    <property type="entry name" value="Transketo_C/PFOR_II"/>
</dbReference>
<evidence type="ECO:0000259" key="10">
    <source>
        <dbReference type="SMART" id="SM00861"/>
    </source>
</evidence>
<comment type="similarity">
    <text evidence="4">Belongs to the transketolase family.</text>
</comment>
<dbReference type="InterPro" id="IPR005474">
    <property type="entry name" value="Transketolase_N"/>
</dbReference>
<organism evidence="11 12">
    <name type="scientific">Effrenium voratum</name>
    <dbReference type="NCBI Taxonomy" id="2562239"/>
    <lineage>
        <taxon>Eukaryota</taxon>
        <taxon>Sar</taxon>
        <taxon>Alveolata</taxon>
        <taxon>Dinophyceae</taxon>
        <taxon>Suessiales</taxon>
        <taxon>Symbiodiniaceae</taxon>
        <taxon>Effrenium</taxon>
    </lineage>
</organism>
<sequence length="878" mass="96338">MSTMQEASDLSKLKEAAGDDAALDTLSIYTIRLLAADMVDKASSGHLGTPFGCAPLANALWGKIMHFSPFQRWLNRDRFVLSVGHASALLYVMLHLTGNGLGGQYVVSMERLKQFRQAGSSTPGHPEFRMTSGVEVTTGPLGQGFANAVGMAIAEAHLAARFNKEGFPLFDNYTYVLAGDGCLMEGVSQEAASLAGHLKLSKLIVFYDDNKITIDGGTNLAFSEDTATIFAAKGWNVIQLPNGDSHDPRIFEKAVEEAKSQTEKPSIIVMRTTIGAGAGPNVEGKSKAHGGKFANLEEIRAKYFSPDGLRKSGQAVDKKVAEMVESEMARIGEKVLPKFFVPSQVERKFRQRGDEGDQMACAWNRMVGKYCRTFRESEPNLVQDLEDRMHGKYLSDNWRKDLDEYLRKEMKILDANLGTLLNHAEVREEEVAPPPFKRLKSDGALGFKQKAGRVYASEVLKCLVQNNPAIMGGAADVASSCGVHFPELQGHFLPASRAPGLAKASYAGRYIHFGVREHAMLAILNGVCSYSLIIPYGCTFTVFFQYGLPAIRMAAISKFPIFYIGTHDSIDVGEDGGVPKQPSCVLEKDGPTHQPVEVLPQLRAMPNLLVVRPADVSETVGAFEVLGDQYANFRDISQYVDPKPLARRPVFLMTSRGELGFPYKPNAGISGREGVKRGAYVVHDCFDVPMDDPAAGLVKLPTGARVPDIILIGSGQDVGLCMKAKEILLKWSSSFYEQLHKSFDGPVPLPVSHNQPCLKIRIISMPCWELFDEQDQDYQESVLLSNYTDVLSIYVEKAATKNTGHDKYAQYSVLMPSFGLSGKGADVERKLEFTEDFVASKVWAAWIDRGRHVQVAADTGDRGFSTWVSRMARRVGGN</sequence>
<evidence type="ECO:0000256" key="1">
    <source>
        <dbReference type="ARBA" id="ARBA00001941"/>
    </source>
</evidence>
<dbReference type="PANTHER" id="PTHR43522">
    <property type="entry name" value="TRANSKETOLASE"/>
    <property type="match status" value="1"/>
</dbReference>
<evidence type="ECO:0000313" key="11">
    <source>
        <dbReference type="EMBL" id="CAJ1383623.1"/>
    </source>
</evidence>
<dbReference type="EMBL" id="CAUJNA010001035">
    <property type="protein sequence ID" value="CAJ1383623.1"/>
    <property type="molecule type" value="Genomic_DNA"/>
</dbReference>
<evidence type="ECO:0000256" key="9">
    <source>
        <dbReference type="ARBA" id="ARBA00049473"/>
    </source>
</evidence>
<gene>
    <name evidence="11" type="ORF">EVOR1521_LOCUS10709</name>
</gene>
<dbReference type="Proteomes" id="UP001178507">
    <property type="component" value="Unassembled WGS sequence"/>
</dbReference>
<dbReference type="AlphaFoldDB" id="A0AA36I9I6"/>
<keyword evidence="8" id="KW-0786">Thiamine pyrophosphate</keyword>
<dbReference type="SUPFAM" id="SSF52922">
    <property type="entry name" value="TK C-terminal domain-like"/>
    <property type="match status" value="1"/>
</dbReference>
<dbReference type="Gene3D" id="3.40.50.920">
    <property type="match status" value="1"/>
</dbReference>
<keyword evidence="7" id="KW-0460">Magnesium</keyword>
<evidence type="ECO:0000256" key="7">
    <source>
        <dbReference type="ARBA" id="ARBA00022842"/>
    </source>
</evidence>
<dbReference type="Pfam" id="PF02779">
    <property type="entry name" value="Transket_pyr"/>
    <property type="match status" value="1"/>
</dbReference>
<evidence type="ECO:0000256" key="3">
    <source>
        <dbReference type="ARBA" id="ARBA00001964"/>
    </source>
</evidence>
<dbReference type="GO" id="GO:0005829">
    <property type="term" value="C:cytosol"/>
    <property type="evidence" value="ECO:0007669"/>
    <property type="project" value="TreeGrafter"/>
</dbReference>
<evidence type="ECO:0000256" key="4">
    <source>
        <dbReference type="ARBA" id="ARBA00007131"/>
    </source>
</evidence>
<dbReference type="GO" id="GO:0004802">
    <property type="term" value="F:transketolase activity"/>
    <property type="evidence" value="ECO:0007669"/>
    <property type="project" value="UniProtKB-EC"/>
</dbReference>
<reference evidence="11" key="1">
    <citation type="submission" date="2023-08" db="EMBL/GenBank/DDBJ databases">
        <authorList>
            <person name="Chen Y."/>
            <person name="Shah S."/>
            <person name="Dougan E. K."/>
            <person name="Thang M."/>
            <person name="Chan C."/>
        </authorList>
    </citation>
    <scope>NUCLEOTIDE SEQUENCE</scope>
</reference>
<comment type="caution">
    <text evidence="11">The sequence shown here is derived from an EMBL/GenBank/DDBJ whole genome shotgun (WGS) entry which is preliminary data.</text>
</comment>
<dbReference type="SMART" id="SM00861">
    <property type="entry name" value="Transket_pyr"/>
    <property type="match status" value="1"/>
</dbReference>